<dbReference type="EMBL" id="CP120988">
    <property type="protein sequence ID" value="WLQ61725.1"/>
    <property type="molecule type" value="Genomic_DNA"/>
</dbReference>
<dbReference type="PROSITE" id="PS50943">
    <property type="entry name" value="HTH_CROC1"/>
    <property type="match status" value="1"/>
</dbReference>
<evidence type="ECO:0000259" key="1">
    <source>
        <dbReference type="PROSITE" id="PS50943"/>
    </source>
</evidence>
<proteinExistence type="predicted"/>
<dbReference type="SUPFAM" id="SSF47413">
    <property type="entry name" value="lambda repressor-like DNA-binding domains"/>
    <property type="match status" value="1"/>
</dbReference>
<name>A0ABY9J2A2_9ACTN</name>
<dbReference type="InterPro" id="IPR001387">
    <property type="entry name" value="Cro/C1-type_HTH"/>
</dbReference>
<dbReference type="Pfam" id="PF19054">
    <property type="entry name" value="DUF5753"/>
    <property type="match status" value="1"/>
</dbReference>
<feature type="domain" description="HTH cro/C1-type" evidence="1">
    <location>
        <begin position="6"/>
        <end position="42"/>
    </location>
</feature>
<gene>
    <name evidence="2" type="ORF">P8A19_18150</name>
</gene>
<evidence type="ECO:0000313" key="2">
    <source>
        <dbReference type="EMBL" id="WLQ61725.1"/>
    </source>
</evidence>
<evidence type="ECO:0000313" key="3">
    <source>
        <dbReference type="Proteomes" id="UP001235744"/>
    </source>
</evidence>
<dbReference type="InterPro" id="IPR010982">
    <property type="entry name" value="Lambda_DNA-bd_dom_sf"/>
</dbReference>
<keyword evidence="3" id="KW-1185">Reference proteome</keyword>
<dbReference type="CDD" id="cd00093">
    <property type="entry name" value="HTH_XRE"/>
    <property type="match status" value="1"/>
</dbReference>
<dbReference type="Gene3D" id="1.10.260.40">
    <property type="entry name" value="lambda repressor-like DNA-binding domains"/>
    <property type="match status" value="1"/>
</dbReference>
<dbReference type="InterPro" id="IPR043917">
    <property type="entry name" value="DUF5753"/>
</dbReference>
<dbReference type="Proteomes" id="UP001235744">
    <property type="component" value="Chromosome"/>
</dbReference>
<sequence length="258" mass="28416">MFGALLRHYRERAGLSQEGLGQKIGFSKSQVAMVERGDRPPKGGFTPQADAALGADGALIAAGGKLTSSRVASWFGPFAEEEATARARYEYESHLVPGLLQTEEHARAQFRGACPPLDDAEIEGLIAGRLARQHMLTRKPLPDISFVVEVGPLNRPIGGRDVHRAQLHHILEISRLRHVHIQVMPPQRETHGGLSGPFVLLETDDRRRLAYLEVYTQSFLVGEQAQLGSLFARYGILRTQALGPEESRKMIEQTAEGL</sequence>
<accession>A0ABY9J2A2</accession>
<dbReference type="Pfam" id="PF13560">
    <property type="entry name" value="HTH_31"/>
    <property type="match status" value="1"/>
</dbReference>
<organism evidence="2 3">
    <name type="scientific">Streptomyces poriferorum</name>
    <dbReference type="NCBI Taxonomy" id="2798799"/>
    <lineage>
        <taxon>Bacteria</taxon>
        <taxon>Bacillati</taxon>
        <taxon>Actinomycetota</taxon>
        <taxon>Actinomycetes</taxon>
        <taxon>Kitasatosporales</taxon>
        <taxon>Streptomycetaceae</taxon>
        <taxon>Streptomyces</taxon>
    </lineage>
</organism>
<dbReference type="SMART" id="SM00530">
    <property type="entry name" value="HTH_XRE"/>
    <property type="match status" value="1"/>
</dbReference>
<reference evidence="2 3" key="1">
    <citation type="submission" date="2023-03" db="EMBL/GenBank/DDBJ databases">
        <title>Isolation and description of six Streptomyces strains from soil environments, able to metabolize different microbial glucans.</title>
        <authorList>
            <person name="Widen T."/>
            <person name="Larsbrink J."/>
        </authorList>
    </citation>
    <scope>NUCLEOTIDE SEQUENCE [LARGE SCALE GENOMIC DNA]</scope>
    <source>
        <strain evidence="2 3">Alt2</strain>
    </source>
</reference>
<protein>
    <submittedName>
        <fullName evidence="2">Helix-turn-helix transcriptional regulator</fullName>
    </submittedName>
</protein>